<dbReference type="PANTHER" id="PTHR14942">
    <property type="entry name" value="U11/U12 SMALL NUCLEAR RIBONUCLEOPROTEIN 25 KDA PROTEIN"/>
    <property type="match status" value="1"/>
</dbReference>
<feature type="domain" description="SNRNP25 ubiquitin-like" evidence="1">
    <location>
        <begin position="49"/>
        <end position="128"/>
    </location>
</feature>
<evidence type="ECO:0000313" key="3">
    <source>
        <dbReference type="Proteomes" id="UP001634393"/>
    </source>
</evidence>
<dbReference type="InterPro" id="IPR039690">
    <property type="entry name" value="SNRNP25"/>
</dbReference>
<reference evidence="2 3" key="1">
    <citation type="submission" date="2024-12" db="EMBL/GenBank/DDBJ databases">
        <title>The unique morphological basis and parallel evolutionary history of personate flowers in Penstemon.</title>
        <authorList>
            <person name="Depatie T.H."/>
            <person name="Wessinger C.A."/>
        </authorList>
    </citation>
    <scope>NUCLEOTIDE SEQUENCE [LARGE SCALE GENOMIC DNA]</scope>
    <source>
        <strain evidence="2">WTNN_2</strain>
        <tissue evidence="2">Leaf</tissue>
    </source>
</reference>
<dbReference type="InterPro" id="IPR029071">
    <property type="entry name" value="Ubiquitin-like_domsf"/>
</dbReference>
<protein>
    <recommendedName>
        <fullName evidence="1">SNRNP25 ubiquitin-like domain-containing protein</fullName>
    </recommendedName>
</protein>
<proteinExistence type="predicted"/>
<keyword evidence="3" id="KW-1185">Reference proteome</keyword>
<dbReference type="EMBL" id="JBJXBP010000003">
    <property type="protein sequence ID" value="KAL3838585.1"/>
    <property type="molecule type" value="Genomic_DNA"/>
</dbReference>
<dbReference type="AlphaFoldDB" id="A0ABD3TQN5"/>
<dbReference type="CDD" id="cd17058">
    <property type="entry name" value="Ubl_SNRNP25"/>
    <property type="match status" value="1"/>
</dbReference>
<dbReference type="Pfam" id="PF18036">
    <property type="entry name" value="Ubiquitin_4"/>
    <property type="match status" value="1"/>
</dbReference>
<accession>A0ABD3TQN5</accession>
<gene>
    <name evidence="2" type="ORF">ACJIZ3_023176</name>
</gene>
<dbReference type="Gene3D" id="3.10.20.90">
    <property type="entry name" value="Phosphatidylinositol 3-kinase Catalytic Subunit, Chain A, domain 1"/>
    <property type="match status" value="1"/>
</dbReference>
<organism evidence="2 3">
    <name type="scientific">Penstemon smallii</name>
    <dbReference type="NCBI Taxonomy" id="265156"/>
    <lineage>
        <taxon>Eukaryota</taxon>
        <taxon>Viridiplantae</taxon>
        <taxon>Streptophyta</taxon>
        <taxon>Embryophyta</taxon>
        <taxon>Tracheophyta</taxon>
        <taxon>Spermatophyta</taxon>
        <taxon>Magnoliopsida</taxon>
        <taxon>eudicotyledons</taxon>
        <taxon>Gunneridae</taxon>
        <taxon>Pentapetalae</taxon>
        <taxon>asterids</taxon>
        <taxon>lamiids</taxon>
        <taxon>Lamiales</taxon>
        <taxon>Plantaginaceae</taxon>
        <taxon>Cheloneae</taxon>
        <taxon>Penstemon</taxon>
    </lineage>
</organism>
<comment type="caution">
    <text evidence="2">The sequence shown here is derived from an EMBL/GenBank/DDBJ whole genome shotgun (WGS) entry which is preliminary data.</text>
</comment>
<dbReference type="InterPro" id="IPR040610">
    <property type="entry name" value="SNRNP25_ubiquitin"/>
</dbReference>
<dbReference type="SUPFAM" id="SSF54236">
    <property type="entry name" value="Ubiquitin-like"/>
    <property type="match status" value="1"/>
</dbReference>
<dbReference type="PANTHER" id="PTHR14942:SF9">
    <property type="entry name" value="OS02G0188500 PROTEIN"/>
    <property type="match status" value="1"/>
</dbReference>
<dbReference type="Proteomes" id="UP001634393">
    <property type="component" value="Unassembled WGS sequence"/>
</dbReference>
<evidence type="ECO:0000259" key="1">
    <source>
        <dbReference type="Pfam" id="PF18036"/>
    </source>
</evidence>
<name>A0ABD3TQN5_9LAMI</name>
<evidence type="ECO:0000313" key="2">
    <source>
        <dbReference type="EMBL" id="KAL3838585.1"/>
    </source>
</evidence>
<sequence>MMQIVEIDDDYYENRLSNGSMSCLFPPLMCIDCKPRRSLSYDKLPQEPLRLTVIKLDGSCFGIKVAKTGTVGEVKRAVEAAFRHLPKNGPGKISWTHVWGQFCLCHEGQKLLNDGDYIGMFGIKDGDQNIRRDALVLEVNLKGRVDSELRKYIAISTYDLVRTKSEREDLDSDEPSISDVFRDEQQNGEKNDSHHIEIVEANQDDMESDNGDISSKFRFTNMLRGWFAYRKMTNSEMRIEERSSSSKLSLWFNSNKNDHRRETWKGE</sequence>